<dbReference type="InterPro" id="IPR043968">
    <property type="entry name" value="SGNH"/>
</dbReference>
<accession>A0ABR6HN01</accession>
<feature type="compositionally biased region" description="Low complexity" evidence="1">
    <location>
        <begin position="403"/>
        <end position="438"/>
    </location>
</feature>
<evidence type="ECO:0000256" key="2">
    <source>
        <dbReference type="SAM" id="Phobius"/>
    </source>
</evidence>
<comment type="caution">
    <text evidence="4">The sequence shown here is derived from an EMBL/GenBank/DDBJ whole genome shotgun (WGS) entry which is preliminary data.</text>
</comment>
<feature type="transmembrane region" description="Helical" evidence="2">
    <location>
        <begin position="149"/>
        <end position="169"/>
    </location>
</feature>
<dbReference type="Pfam" id="PF19040">
    <property type="entry name" value="SGNH"/>
    <property type="match status" value="1"/>
</dbReference>
<feature type="domain" description="SGNH" evidence="3">
    <location>
        <begin position="241"/>
        <end position="404"/>
    </location>
</feature>
<feature type="region of interest" description="Disordered" evidence="1">
    <location>
        <begin position="394"/>
        <end position="493"/>
    </location>
</feature>
<feature type="transmembrane region" description="Helical" evidence="2">
    <location>
        <begin position="58"/>
        <end position="78"/>
    </location>
</feature>
<name>A0ABR6HN01_9RHOB</name>
<reference evidence="4 5" key="1">
    <citation type="submission" date="2020-08" db="EMBL/GenBank/DDBJ databases">
        <title>Genomic Encyclopedia of Type Strains, Phase III (KMG-III): the genomes of soil and plant-associated and newly described type strains.</title>
        <authorList>
            <person name="Whitman W."/>
        </authorList>
    </citation>
    <scope>NUCLEOTIDE SEQUENCE [LARGE SCALE GENOMIC DNA]</scope>
    <source>
        <strain evidence="4 5">CECT 8572</strain>
    </source>
</reference>
<proteinExistence type="predicted"/>
<keyword evidence="2" id="KW-0812">Transmembrane</keyword>
<evidence type="ECO:0000313" key="4">
    <source>
        <dbReference type="EMBL" id="MBB3711867.1"/>
    </source>
</evidence>
<dbReference type="PANTHER" id="PTHR23028">
    <property type="entry name" value="ACETYLTRANSFERASE"/>
    <property type="match status" value="1"/>
</dbReference>
<feature type="transmembrane region" description="Helical" evidence="2">
    <location>
        <begin position="117"/>
        <end position="137"/>
    </location>
</feature>
<feature type="transmembrane region" description="Helical" evidence="2">
    <location>
        <begin position="90"/>
        <end position="110"/>
    </location>
</feature>
<dbReference type="EMBL" id="JACIBX010000004">
    <property type="protein sequence ID" value="MBB3711867.1"/>
    <property type="molecule type" value="Genomic_DNA"/>
</dbReference>
<sequence length="493" mass="52636">MILAALALASFGWALHGTGVAPDSNFFMPLGRGWELLAGAMLACWGGAAEWRSRRPAWLLDALSMAGLVAILAAYLLWDDTTPNPGLPTLLPVLGACAIIAFAAPGTLAYRLLTLRAMVGVGLVSYSAYLWHQPLFVFTRLLVGDLPGWGWGAMIAATLLIAWASWAVIEAPFRDRARIGRGAVFGFGGAGLAAMIAAGMAVHLQGGLPGRLDETRLLLASAQTDVSPYRDSCGNSLPESFDGYCVFGETAGPTVAFIGDSHGKELFWRASERAGEEGFAVQAFLWNACLPVALPEDARGCAEFVVQAREHIIASPEIEIVVISANWSRYLGCGDLCYGEDYGPMPAARVAAIGTALRREIAAYAAAGKSVLLVSQIPTMPWDIPRHLNARALRDGDRHGRAARGAARGRGAAPAPRALRRWPLPGAARRPAALFRRQPPQRPWCRGAAEHADAAPRRDDRRVGADVDGSLIDRSATSEYRQRGAARTSHTAN</sequence>
<gene>
    <name evidence="4" type="ORF">FHS00_001443</name>
</gene>
<dbReference type="InterPro" id="IPR050879">
    <property type="entry name" value="Acyltransferase_3"/>
</dbReference>
<feature type="transmembrane region" description="Helical" evidence="2">
    <location>
        <begin position="181"/>
        <end position="202"/>
    </location>
</feature>
<organism evidence="4 5">
    <name type="scientific">Limimaricola variabilis</name>
    <dbReference type="NCBI Taxonomy" id="1492771"/>
    <lineage>
        <taxon>Bacteria</taxon>
        <taxon>Pseudomonadati</taxon>
        <taxon>Pseudomonadota</taxon>
        <taxon>Alphaproteobacteria</taxon>
        <taxon>Rhodobacterales</taxon>
        <taxon>Paracoccaceae</taxon>
        <taxon>Limimaricola</taxon>
    </lineage>
</organism>
<evidence type="ECO:0000259" key="3">
    <source>
        <dbReference type="Pfam" id="PF19040"/>
    </source>
</evidence>
<protein>
    <recommendedName>
        <fullName evidence="3">SGNH domain-containing protein</fullName>
    </recommendedName>
</protein>
<feature type="compositionally biased region" description="Basic and acidic residues" evidence="1">
    <location>
        <begin position="448"/>
        <end position="465"/>
    </location>
</feature>
<keyword evidence="2" id="KW-0472">Membrane</keyword>
<evidence type="ECO:0000313" key="5">
    <source>
        <dbReference type="Proteomes" id="UP000576152"/>
    </source>
</evidence>
<keyword evidence="2" id="KW-1133">Transmembrane helix</keyword>
<keyword evidence="5" id="KW-1185">Reference proteome</keyword>
<dbReference type="Proteomes" id="UP000576152">
    <property type="component" value="Unassembled WGS sequence"/>
</dbReference>
<feature type="transmembrane region" description="Helical" evidence="2">
    <location>
        <begin position="33"/>
        <end position="51"/>
    </location>
</feature>
<evidence type="ECO:0000256" key="1">
    <source>
        <dbReference type="SAM" id="MobiDB-lite"/>
    </source>
</evidence>
<dbReference type="PANTHER" id="PTHR23028:SF53">
    <property type="entry name" value="ACYL_TRANSF_3 DOMAIN-CONTAINING PROTEIN"/>
    <property type="match status" value="1"/>
</dbReference>